<dbReference type="AlphaFoldDB" id="A0A090E9U6"/>
<proteinExistence type="predicted"/>
<sequence length="122" mass="13618">MTLDDYNGFCASLPATTHVVQWGGVHVWKVGGKVFAIGGWNEGDELFVTFKCSEMAYDVLKDQPGCRPAPYLASRGMKWIQRQTNQSVDDAALMDYLRESHRLVVLKLTRQARKELGLAQAG</sequence>
<dbReference type="Pfam" id="PF04237">
    <property type="entry name" value="YjbR"/>
    <property type="match status" value="1"/>
</dbReference>
<accession>A0A090E9U6</accession>
<dbReference type="Proteomes" id="UP000045285">
    <property type="component" value="Unassembled WGS sequence"/>
</dbReference>
<dbReference type="STRING" id="69974.MPLDJ20_50006"/>
<protein>
    <recommendedName>
        <fullName evidence="3">MmcQ/YjbR family DNA-binding protein</fullName>
    </recommendedName>
</protein>
<evidence type="ECO:0008006" key="3">
    <source>
        <dbReference type="Google" id="ProtNLM"/>
    </source>
</evidence>
<dbReference type="InterPro" id="IPR058532">
    <property type="entry name" value="YjbR/MT2646/Rv2570-like"/>
</dbReference>
<dbReference type="Gene3D" id="3.90.1150.30">
    <property type="match status" value="1"/>
</dbReference>
<evidence type="ECO:0000313" key="1">
    <source>
        <dbReference type="EMBL" id="CDX24171.1"/>
    </source>
</evidence>
<evidence type="ECO:0000313" key="2">
    <source>
        <dbReference type="Proteomes" id="UP000045285"/>
    </source>
</evidence>
<dbReference type="InterPro" id="IPR038056">
    <property type="entry name" value="YjbR-like_sf"/>
</dbReference>
<keyword evidence="2" id="KW-1185">Reference proteome</keyword>
<organism evidence="1 2">
    <name type="scientific">Mesorhizobium plurifarium</name>
    <dbReference type="NCBI Taxonomy" id="69974"/>
    <lineage>
        <taxon>Bacteria</taxon>
        <taxon>Pseudomonadati</taxon>
        <taxon>Pseudomonadota</taxon>
        <taxon>Alphaproteobacteria</taxon>
        <taxon>Hyphomicrobiales</taxon>
        <taxon>Phyllobacteriaceae</taxon>
        <taxon>Mesorhizobium</taxon>
    </lineage>
</organism>
<dbReference type="PANTHER" id="PTHR35145:SF1">
    <property type="entry name" value="CYTOPLASMIC PROTEIN"/>
    <property type="match status" value="1"/>
</dbReference>
<dbReference type="InterPro" id="IPR007351">
    <property type="entry name" value="YjbR"/>
</dbReference>
<dbReference type="EMBL" id="CCMZ01000034">
    <property type="protein sequence ID" value="CDX24171.1"/>
    <property type="molecule type" value="Genomic_DNA"/>
</dbReference>
<reference evidence="2" key="1">
    <citation type="submission" date="2014-08" db="EMBL/GenBank/DDBJ databases">
        <authorList>
            <person name="Moulin L."/>
        </authorList>
    </citation>
    <scope>NUCLEOTIDE SEQUENCE [LARGE SCALE GENOMIC DNA]</scope>
</reference>
<name>A0A090E9U6_MESPL</name>
<dbReference type="SUPFAM" id="SSF142906">
    <property type="entry name" value="YjbR-like"/>
    <property type="match status" value="1"/>
</dbReference>
<dbReference type="PANTHER" id="PTHR35145">
    <property type="entry name" value="CYTOPLASMIC PROTEIN-RELATED"/>
    <property type="match status" value="1"/>
</dbReference>
<gene>
    <name evidence="1" type="ORF">MPL3356_40726</name>
</gene>